<keyword evidence="1" id="KW-0472">Membrane</keyword>
<keyword evidence="3" id="KW-1185">Reference proteome</keyword>
<accession>A0A0B8NTC9</accession>
<evidence type="ECO:0000313" key="3">
    <source>
        <dbReference type="Proteomes" id="UP000031671"/>
    </source>
</evidence>
<keyword evidence="1" id="KW-1133">Transmembrane helix</keyword>
<dbReference type="AlphaFoldDB" id="A0A0B8NTC9"/>
<keyword evidence="1" id="KW-0812">Transmembrane</keyword>
<dbReference type="RefSeq" id="WP_261834873.1">
    <property type="nucleotide sequence ID" value="NZ_AP024881.1"/>
</dbReference>
<name>A0A0B8NTC9_9VIBR</name>
<dbReference type="Proteomes" id="UP000031671">
    <property type="component" value="Unassembled WGS sequence"/>
</dbReference>
<protein>
    <recommendedName>
        <fullName evidence="4">Flp pilus assembly protein</fullName>
    </recommendedName>
</protein>
<evidence type="ECO:0008006" key="4">
    <source>
        <dbReference type="Google" id="ProtNLM"/>
    </source>
</evidence>
<dbReference type="EMBL" id="BBRZ01000003">
    <property type="protein sequence ID" value="GAM54378.1"/>
    <property type="molecule type" value="Genomic_DNA"/>
</dbReference>
<evidence type="ECO:0000313" key="2">
    <source>
        <dbReference type="EMBL" id="GAM54378.1"/>
    </source>
</evidence>
<comment type="caution">
    <text evidence="2">The sequence shown here is derived from an EMBL/GenBank/DDBJ whole genome shotgun (WGS) entry which is preliminary data.</text>
</comment>
<evidence type="ECO:0000256" key="1">
    <source>
        <dbReference type="SAM" id="Phobius"/>
    </source>
</evidence>
<organism evidence="2 3">
    <name type="scientific">Vibrio ishigakensis</name>
    <dbReference type="NCBI Taxonomy" id="1481914"/>
    <lineage>
        <taxon>Bacteria</taxon>
        <taxon>Pseudomonadati</taxon>
        <taxon>Pseudomonadota</taxon>
        <taxon>Gammaproteobacteria</taxon>
        <taxon>Vibrionales</taxon>
        <taxon>Vibrionaceae</taxon>
        <taxon>Vibrio</taxon>
    </lineage>
</organism>
<reference evidence="2 3" key="1">
    <citation type="submission" date="2015-01" db="EMBL/GenBank/DDBJ databases">
        <title>Vibrio sp. C1 JCM 19231 whole genome shotgun sequence.</title>
        <authorList>
            <person name="Sawabe T."/>
            <person name="Meirelles P."/>
            <person name="Feng G."/>
            <person name="Sayaka M."/>
            <person name="Hattori M."/>
            <person name="Ohkuma M."/>
        </authorList>
    </citation>
    <scope>NUCLEOTIDE SEQUENCE [LARGE SCALE GENOMIC DNA]</scope>
    <source>
        <strain evidence="3">JCM 19231</strain>
    </source>
</reference>
<sequence>MENIIKGLKDFARDEEGLTVVEYVIGAALLVAGLTAIFTTLGSQLDSKLNDVIQGIST</sequence>
<proteinExistence type="predicted"/>
<feature type="transmembrane region" description="Helical" evidence="1">
    <location>
        <begin position="20"/>
        <end position="41"/>
    </location>
</feature>
<reference evidence="2 3" key="2">
    <citation type="submission" date="2015-01" db="EMBL/GenBank/DDBJ databases">
        <authorList>
            <consortium name="NBRP consortium"/>
            <person name="Sawabe T."/>
            <person name="Meirelles P."/>
            <person name="Feng G."/>
            <person name="Sayaka M."/>
            <person name="Hattori M."/>
            <person name="Ohkuma M."/>
        </authorList>
    </citation>
    <scope>NUCLEOTIDE SEQUENCE [LARGE SCALE GENOMIC DNA]</scope>
    <source>
        <strain evidence="3">JCM 19231</strain>
    </source>
</reference>
<gene>
    <name evidence="2" type="ORF">JCM19231_2267</name>
</gene>